<proteinExistence type="predicted"/>
<reference evidence="1" key="1">
    <citation type="submission" date="2018-02" db="EMBL/GenBank/DDBJ databases">
        <title>Rhizophora mucronata_Transcriptome.</title>
        <authorList>
            <person name="Meera S.P."/>
            <person name="Sreeshan A."/>
            <person name="Augustine A."/>
        </authorList>
    </citation>
    <scope>NUCLEOTIDE SEQUENCE</scope>
    <source>
        <tissue evidence="1">Leaf</tissue>
    </source>
</reference>
<sequence>MNSSYIAYKSHFQLV</sequence>
<organism evidence="1">
    <name type="scientific">Rhizophora mucronata</name>
    <name type="common">Asiatic mangrove</name>
    <dbReference type="NCBI Taxonomy" id="61149"/>
    <lineage>
        <taxon>Eukaryota</taxon>
        <taxon>Viridiplantae</taxon>
        <taxon>Streptophyta</taxon>
        <taxon>Embryophyta</taxon>
        <taxon>Tracheophyta</taxon>
        <taxon>Spermatophyta</taxon>
        <taxon>Magnoliopsida</taxon>
        <taxon>eudicotyledons</taxon>
        <taxon>Gunneridae</taxon>
        <taxon>Pentapetalae</taxon>
        <taxon>rosids</taxon>
        <taxon>fabids</taxon>
        <taxon>Malpighiales</taxon>
        <taxon>Rhizophoraceae</taxon>
        <taxon>Rhizophora</taxon>
    </lineage>
</organism>
<name>A0A2P2NE36_RHIMU</name>
<accession>A0A2P2NE36</accession>
<protein>
    <submittedName>
        <fullName evidence="1">Uncharacterized protein</fullName>
    </submittedName>
</protein>
<dbReference type="EMBL" id="GGEC01060262">
    <property type="protein sequence ID" value="MBX40746.1"/>
    <property type="molecule type" value="Transcribed_RNA"/>
</dbReference>
<evidence type="ECO:0000313" key="1">
    <source>
        <dbReference type="EMBL" id="MBX40746.1"/>
    </source>
</evidence>